<organism evidence="1 2">
    <name type="scientific">Microbacterium pseudoresistens</name>
    <dbReference type="NCBI Taxonomy" id="640634"/>
    <lineage>
        <taxon>Bacteria</taxon>
        <taxon>Bacillati</taxon>
        <taxon>Actinomycetota</taxon>
        <taxon>Actinomycetes</taxon>
        <taxon>Micrococcales</taxon>
        <taxon>Microbacteriaceae</taxon>
        <taxon>Microbacterium</taxon>
    </lineage>
</organism>
<dbReference type="RefSeq" id="WP_370467865.1">
    <property type="nucleotide sequence ID" value="NZ_BAABLC010000002.1"/>
</dbReference>
<evidence type="ECO:0000313" key="2">
    <source>
        <dbReference type="Proteomes" id="UP000552045"/>
    </source>
</evidence>
<name>A0A7Y9EXQ7_9MICO</name>
<dbReference type="AlphaFoldDB" id="A0A7Y9EXQ7"/>
<reference evidence="1 2" key="1">
    <citation type="submission" date="2020-07" db="EMBL/GenBank/DDBJ databases">
        <title>Sequencing the genomes of 1000 actinobacteria strains.</title>
        <authorList>
            <person name="Klenk H.-P."/>
        </authorList>
    </citation>
    <scope>NUCLEOTIDE SEQUENCE [LARGE SCALE GENOMIC DNA]</scope>
    <source>
        <strain evidence="1 2">DSM 22185</strain>
    </source>
</reference>
<evidence type="ECO:0000313" key="1">
    <source>
        <dbReference type="EMBL" id="NYD54995.1"/>
    </source>
</evidence>
<keyword evidence="2" id="KW-1185">Reference proteome</keyword>
<dbReference type="EMBL" id="JACCBH010000001">
    <property type="protein sequence ID" value="NYD54995.1"/>
    <property type="molecule type" value="Genomic_DNA"/>
</dbReference>
<protein>
    <submittedName>
        <fullName evidence="1">Excisionase family DNA binding protein</fullName>
    </submittedName>
</protein>
<accession>A0A7Y9EXQ7</accession>
<gene>
    <name evidence="1" type="ORF">BKA02_002050</name>
</gene>
<dbReference type="Proteomes" id="UP000552045">
    <property type="component" value="Unassembled WGS sequence"/>
</dbReference>
<sequence>MPDASERYLAPSQVAELLSLDVDEVLALVLDGRLRGSRLGEPARWRIEESSVGDYLADRIEESRRMALWEQSNVASFPELWGPSVRQGR</sequence>
<proteinExistence type="predicted"/>
<comment type="caution">
    <text evidence="1">The sequence shown here is derived from an EMBL/GenBank/DDBJ whole genome shotgun (WGS) entry which is preliminary data.</text>
</comment>